<reference evidence="2 3" key="1">
    <citation type="submission" date="2020-06" db="EMBL/GenBank/DDBJ databases">
        <title>Taxonomy, biology and ecology of Rhodococcus bacteria occurring in California pistachio and other woody hosts as revealed by genome sequence analyses.</title>
        <authorList>
            <person name="Gai Y."/>
            <person name="Riely B."/>
        </authorList>
    </citation>
    <scope>NUCLEOTIDE SEQUENCE [LARGE SCALE GENOMIC DNA]</scope>
    <source>
        <strain evidence="2 3">BP-281</strain>
    </source>
</reference>
<comment type="caution">
    <text evidence="2">The sequence shown here is derived from an EMBL/GenBank/DDBJ whole genome shotgun (WGS) entry which is preliminary data.</text>
</comment>
<organism evidence="2 3">
    <name type="scientific">Rhodococcoides corynebacterioides</name>
    <dbReference type="NCBI Taxonomy" id="53972"/>
    <lineage>
        <taxon>Bacteria</taxon>
        <taxon>Bacillati</taxon>
        <taxon>Actinomycetota</taxon>
        <taxon>Actinomycetes</taxon>
        <taxon>Mycobacteriales</taxon>
        <taxon>Nocardiaceae</taxon>
        <taxon>Rhodococcoides</taxon>
    </lineage>
</organism>
<keyword evidence="3" id="KW-1185">Reference proteome</keyword>
<accession>A0ABS7P458</accession>
<dbReference type="RefSeq" id="WP_222684482.1">
    <property type="nucleotide sequence ID" value="NZ_JABUBT010000008.1"/>
</dbReference>
<dbReference type="PROSITE" id="PS50801">
    <property type="entry name" value="STAS"/>
    <property type="match status" value="1"/>
</dbReference>
<dbReference type="Pfam" id="PF13466">
    <property type="entry name" value="STAS_2"/>
    <property type="match status" value="1"/>
</dbReference>
<evidence type="ECO:0000259" key="1">
    <source>
        <dbReference type="PROSITE" id="PS50801"/>
    </source>
</evidence>
<dbReference type="InterPro" id="IPR036513">
    <property type="entry name" value="STAS_dom_sf"/>
</dbReference>
<sequence length="124" mass="12616">MTVSTLATDTTSSTTSSTTLVTDDGGITVHVAGDITTCTVAGSIDLSNADVFREALGRGRTGDVVLDLTGVEFFGTAALTVVAALDAACAERGSVLTVRIGDAVARVMVAARWQPTARVVDVRG</sequence>
<dbReference type="InterPro" id="IPR002645">
    <property type="entry name" value="STAS_dom"/>
</dbReference>
<gene>
    <name evidence="2" type="ORF">HQ603_10460</name>
</gene>
<protein>
    <submittedName>
        <fullName evidence="2">STAS domain-containing protein</fullName>
    </submittedName>
</protein>
<name>A0ABS7P458_9NOCA</name>
<dbReference type="Proteomes" id="UP000825228">
    <property type="component" value="Unassembled WGS sequence"/>
</dbReference>
<dbReference type="InterPro" id="IPR058548">
    <property type="entry name" value="MlaB-like_STAS"/>
</dbReference>
<dbReference type="CDD" id="cd07043">
    <property type="entry name" value="STAS_anti-anti-sigma_factors"/>
    <property type="match status" value="1"/>
</dbReference>
<dbReference type="SUPFAM" id="SSF52091">
    <property type="entry name" value="SpoIIaa-like"/>
    <property type="match status" value="1"/>
</dbReference>
<dbReference type="Gene3D" id="3.30.750.24">
    <property type="entry name" value="STAS domain"/>
    <property type="match status" value="1"/>
</dbReference>
<dbReference type="EMBL" id="JABUBU010000007">
    <property type="protein sequence ID" value="MBY6367178.1"/>
    <property type="molecule type" value="Genomic_DNA"/>
</dbReference>
<evidence type="ECO:0000313" key="3">
    <source>
        <dbReference type="Proteomes" id="UP000825228"/>
    </source>
</evidence>
<feature type="domain" description="STAS" evidence="1">
    <location>
        <begin position="25"/>
        <end position="98"/>
    </location>
</feature>
<proteinExistence type="predicted"/>
<evidence type="ECO:0000313" key="2">
    <source>
        <dbReference type="EMBL" id="MBY6367178.1"/>
    </source>
</evidence>